<protein>
    <submittedName>
        <fullName evidence="12">Uncharacterized protein</fullName>
    </submittedName>
</protein>
<feature type="region of interest" description="Disordered" evidence="9">
    <location>
        <begin position="160"/>
        <end position="307"/>
    </location>
</feature>
<dbReference type="PANTHER" id="PTHR46009">
    <property type="entry name" value="VACUOLAR PROTEIN SORTING-ASSOCIATED PROTEIN VTA1 HOMOLOG"/>
    <property type="match status" value="1"/>
</dbReference>
<keyword evidence="13" id="KW-1185">Reference proteome</keyword>
<dbReference type="Pfam" id="PF18097">
    <property type="entry name" value="Vta1_C"/>
    <property type="match status" value="1"/>
</dbReference>
<evidence type="ECO:0000256" key="7">
    <source>
        <dbReference type="ARBA" id="ARBA00022927"/>
    </source>
</evidence>
<dbReference type="InterPro" id="IPR023175">
    <property type="entry name" value="Vta1/CALS_N_sf"/>
</dbReference>
<keyword evidence="4" id="KW-0813">Transport</keyword>
<comment type="subcellular location">
    <subcellularLocation>
        <location evidence="2">Cytoplasm</location>
    </subcellularLocation>
    <subcellularLocation>
        <location evidence="1">Endosome membrane</location>
        <topology evidence="1">Peripheral membrane protein</topology>
    </subcellularLocation>
</comment>
<evidence type="ECO:0000256" key="4">
    <source>
        <dbReference type="ARBA" id="ARBA00022448"/>
    </source>
</evidence>
<evidence type="ECO:0000256" key="6">
    <source>
        <dbReference type="ARBA" id="ARBA00022753"/>
    </source>
</evidence>
<dbReference type="GO" id="GO:0010008">
    <property type="term" value="C:endosome membrane"/>
    <property type="evidence" value="ECO:0007669"/>
    <property type="project" value="UniProtKB-SubCell"/>
</dbReference>
<evidence type="ECO:0000256" key="5">
    <source>
        <dbReference type="ARBA" id="ARBA00022490"/>
    </source>
</evidence>
<dbReference type="GO" id="GO:0005771">
    <property type="term" value="C:multivesicular body"/>
    <property type="evidence" value="ECO:0007669"/>
    <property type="project" value="TreeGrafter"/>
</dbReference>
<dbReference type="GO" id="GO:0015031">
    <property type="term" value="P:protein transport"/>
    <property type="evidence" value="ECO:0007669"/>
    <property type="project" value="UniProtKB-KW"/>
</dbReference>
<evidence type="ECO:0000259" key="11">
    <source>
        <dbReference type="Pfam" id="PF18097"/>
    </source>
</evidence>
<feature type="domain" description="Vta1/callose synthase N-terminal" evidence="10">
    <location>
        <begin position="15"/>
        <end position="158"/>
    </location>
</feature>
<dbReference type="Gene3D" id="1.25.40.270">
    <property type="entry name" value="Vacuolar protein sorting-associated protein vta1"/>
    <property type="match status" value="1"/>
</dbReference>
<feature type="compositionally biased region" description="Acidic residues" evidence="9">
    <location>
        <begin position="206"/>
        <end position="215"/>
    </location>
</feature>
<evidence type="ECO:0000256" key="8">
    <source>
        <dbReference type="ARBA" id="ARBA00023136"/>
    </source>
</evidence>
<reference evidence="12" key="1">
    <citation type="journal article" date="2023" name="bioRxiv">
        <title>Scaffold-level genome assemblies of two parasitoid biocontrol wasps reveal the parthenogenesis mechanism and an associated novel virus.</title>
        <authorList>
            <person name="Inwood S."/>
            <person name="Skelly J."/>
            <person name="Guhlin J."/>
            <person name="Harrop T."/>
            <person name="Goldson S."/>
            <person name="Dearden P."/>
        </authorList>
    </citation>
    <scope>NUCLEOTIDE SEQUENCE</scope>
    <source>
        <strain evidence="12">Lincoln</strain>
        <tissue evidence="12">Whole body</tissue>
    </source>
</reference>
<evidence type="ECO:0000256" key="3">
    <source>
        <dbReference type="ARBA" id="ARBA00007895"/>
    </source>
</evidence>
<dbReference type="AlphaFoldDB" id="A0AA39G2F3"/>
<evidence type="ECO:0000313" key="13">
    <source>
        <dbReference type="Proteomes" id="UP001168972"/>
    </source>
</evidence>
<dbReference type="EMBL" id="JAQQBR010000003">
    <property type="protein sequence ID" value="KAK0179840.1"/>
    <property type="molecule type" value="Genomic_DNA"/>
</dbReference>
<keyword evidence="7" id="KW-0653">Protein transport</keyword>
<name>A0AA39G2F3_MICHY</name>
<proteinExistence type="inferred from homology"/>
<feature type="domain" description="Vta1 C-terminal" evidence="11">
    <location>
        <begin position="304"/>
        <end position="341"/>
    </location>
</feature>
<evidence type="ECO:0000256" key="9">
    <source>
        <dbReference type="SAM" id="MobiDB-lite"/>
    </source>
</evidence>
<keyword evidence="8" id="KW-0472">Membrane</keyword>
<evidence type="ECO:0000259" key="10">
    <source>
        <dbReference type="Pfam" id="PF04652"/>
    </source>
</evidence>
<dbReference type="Proteomes" id="UP001168972">
    <property type="component" value="Unassembled WGS sequence"/>
</dbReference>
<evidence type="ECO:0000256" key="2">
    <source>
        <dbReference type="ARBA" id="ARBA00004496"/>
    </source>
</evidence>
<dbReference type="InterPro" id="IPR041212">
    <property type="entry name" value="Vta1_C"/>
</dbReference>
<feature type="compositionally biased region" description="Polar residues" evidence="9">
    <location>
        <begin position="256"/>
        <end position="272"/>
    </location>
</feature>
<evidence type="ECO:0000313" key="12">
    <source>
        <dbReference type="EMBL" id="KAK0179840.1"/>
    </source>
</evidence>
<sequence length="346" mass="37854">MPGPDLPEVPASMKSIQHYLKIATEHDARDPVVAYWARLYAAQTALGISKKKSQEENIFLVKLMNWLEETKKELHDNEAISNDVAAQAHLENWALKLFLYADKNDRASNFSKNVVQSFYTAGLLYDVLTIFGELSEEASQNRKYAKWKAAYIHNCLKNGESPIPGPINPDNDIPQSKSETDDAGDEANVDSELNPGPENIDSGSENNEDQPDIEPENLHEDNLSSEPANEDVASESQDNIEPTPPPNTDSFGFPSVPNNASDSNINPASSAIPSYPNLPPSTPPASQIPSNISTPQSGSVSLNPDQMQKAQKYIKWAGSAINYDDIPTAVNNLQKALHLLTTGEDS</sequence>
<gene>
    <name evidence="12" type="ORF">PV327_005551</name>
</gene>
<evidence type="ECO:0000256" key="1">
    <source>
        <dbReference type="ARBA" id="ARBA00004481"/>
    </source>
</evidence>
<dbReference type="InterPro" id="IPR039431">
    <property type="entry name" value="Vta1/CALS_N"/>
</dbReference>
<dbReference type="PANTHER" id="PTHR46009:SF1">
    <property type="entry name" value="VACUOLAR PROTEIN SORTING-ASSOCIATED PROTEIN VTA1 HOMOLOG"/>
    <property type="match status" value="1"/>
</dbReference>
<reference evidence="12" key="2">
    <citation type="submission" date="2023-03" db="EMBL/GenBank/DDBJ databases">
        <authorList>
            <person name="Inwood S.N."/>
            <person name="Skelly J.G."/>
            <person name="Guhlin J."/>
            <person name="Harrop T.W.R."/>
            <person name="Goldson S.G."/>
            <person name="Dearden P.K."/>
        </authorList>
    </citation>
    <scope>NUCLEOTIDE SEQUENCE</scope>
    <source>
        <strain evidence="12">Lincoln</strain>
        <tissue evidence="12">Whole body</tissue>
    </source>
</reference>
<accession>A0AA39G2F3</accession>
<dbReference type="GO" id="GO:0032511">
    <property type="term" value="P:late endosome to vacuole transport via multivesicular body sorting pathway"/>
    <property type="evidence" value="ECO:0007669"/>
    <property type="project" value="InterPro"/>
</dbReference>
<dbReference type="Gene3D" id="1.20.5.420">
    <property type="entry name" value="Immunoglobulin FC, subunit C"/>
    <property type="match status" value="1"/>
</dbReference>
<dbReference type="Pfam" id="PF04652">
    <property type="entry name" value="Vta1"/>
    <property type="match status" value="1"/>
</dbReference>
<comment type="similarity">
    <text evidence="3">Belongs to the VTA1 family.</text>
</comment>
<organism evidence="12 13">
    <name type="scientific">Microctonus hyperodae</name>
    <name type="common">Parasitoid wasp</name>
    <dbReference type="NCBI Taxonomy" id="165561"/>
    <lineage>
        <taxon>Eukaryota</taxon>
        <taxon>Metazoa</taxon>
        <taxon>Ecdysozoa</taxon>
        <taxon>Arthropoda</taxon>
        <taxon>Hexapoda</taxon>
        <taxon>Insecta</taxon>
        <taxon>Pterygota</taxon>
        <taxon>Neoptera</taxon>
        <taxon>Endopterygota</taxon>
        <taxon>Hymenoptera</taxon>
        <taxon>Apocrita</taxon>
        <taxon>Ichneumonoidea</taxon>
        <taxon>Braconidae</taxon>
        <taxon>Euphorinae</taxon>
        <taxon>Microctonus</taxon>
    </lineage>
</organism>
<dbReference type="InterPro" id="IPR044538">
    <property type="entry name" value="Vta1-like"/>
</dbReference>
<keyword evidence="6" id="KW-0967">Endosome</keyword>
<comment type="caution">
    <text evidence="12">The sequence shown here is derived from an EMBL/GenBank/DDBJ whole genome shotgun (WGS) entry which is preliminary data.</text>
</comment>
<keyword evidence="5" id="KW-0963">Cytoplasm</keyword>
<feature type="compositionally biased region" description="Polar residues" evidence="9">
    <location>
        <begin position="287"/>
        <end position="307"/>
    </location>
</feature>